<dbReference type="PATRIC" id="fig|1503.3.peg.2836"/>
<dbReference type="AlphaFoldDB" id="A0A0L0WB50"/>
<comment type="caution">
    <text evidence="1">The sequence shown here is derived from an EMBL/GenBank/DDBJ whole genome shotgun (WGS) entry which is preliminary data.</text>
</comment>
<accession>A0A0L0WB50</accession>
<sequence length="172" mass="19204">MPKLGNKVVNYSIYARENNTPVKIDDTTSVQLPSIEMLTDTIKGAGIMGEIDYPTFFQPGSMSLEINIRVSGEKLGLLASAQSIEVRWITDVFDTNDIKVGVDSHKAFMKCTPKKLEEGKLEPGSPQDGSFEYEVFTYKRITNGKEILNIDKFNNIFAINGKNVMQDVQAFL</sequence>
<dbReference type="RefSeq" id="WP_050355077.1">
    <property type="nucleotide sequence ID" value="NZ_LGSS01000006.1"/>
</dbReference>
<name>A0A0L0WB50_GOTPU</name>
<dbReference type="Pfam" id="PF04985">
    <property type="entry name" value="Phage_tube"/>
    <property type="match status" value="1"/>
</dbReference>
<dbReference type="STRING" id="1503.CLPU_6c00410"/>
<dbReference type="Proteomes" id="UP000037267">
    <property type="component" value="Unassembled WGS sequence"/>
</dbReference>
<evidence type="ECO:0000313" key="1">
    <source>
        <dbReference type="EMBL" id="KNF08555.1"/>
    </source>
</evidence>
<reference evidence="2" key="1">
    <citation type="submission" date="2015-07" db="EMBL/GenBank/DDBJ databases">
        <title>Draft genome sequence of the purine-degrading Gottschalkia purinilyticum DSM 1384 (formerly Clostridium purinilyticum).</title>
        <authorList>
            <person name="Poehlein A."/>
            <person name="Schiel-Bengelsdorf B."/>
            <person name="Bengelsdorf F.R."/>
            <person name="Daniel R."/>
            <person name="Duerre P."/>
        </authorList>
    </citation>
    <scope>NUCLEOTIDE SEQUENCE [LARGE SCALE GENOMIC DNA]</scope>
    <source>
        <strain evidence="2">DSM 1384</strain>
    </source>
</reference>
<protein>
    <submittedName>
        <fullName evidence="1">Phage tail tube protein FII</fullName>
    </submittedName>
</protein>
<dbReference type="InterPro" id="IPR006498">
    <property type="entry name" value="Tail_tube"/>
</dbReference>
<organism evidence="1 2">
    <name type="scientific">Gottschalkia purinilytica</name>
    <name type="common">Clostridium purinilyticum</name>
    <dbReference type="NCBI Taxonomy" id="1503"/>
    <lineage>
        <taxon>Bacteria</taxon>
        <taxon>Bacillati</taxon>
        <taxon>Bacillota</taxon>
        <taxon>Tissierellia</taxon>
        <taxon>Tissierellales</taxon>
        <taxon>Gottschalkiaceae</taxon>
        <taxon>Gottschalkia</taxon>
    </lineage>
</organism>
<evidence type="ECO:0000313" key="2">
    <source>
        <dbReference type="Proteomes" id="UP000037267"/>
    </source>
</evidence>
<dbReference type="OrthoDB" id="9814992at2"/>
<dbReference type="EMBL" id="LGSS01000006">
    <property type="protein sequence ID" value="KNF08555.1"/>
    <property type="molecule type" value="Genomic_DNA"/>
</dbReference>
<gene>
    <name evidence="1" type="ORF">CLPU_6c00410</name>
</gene>
<proteinExistence type="predicted"/>
<keyword evidence="2" id="KW-1185">Reference proteome</keyword>